<evidence type="ECO:0000313" key="3">
    <source>
        <dbReference type="Proteomes" id="UP000243547"/>
    </source>
</evidence>
<dbReference type="AlphaFoldDB" id="A0A1M6R6I5"/>
<dbReference type="InterPro" id="IPR010001">
    <property type="entry name" value="BofA"/>
</dbReference>
<dbReference type="RefSeq" id="WP_072908349.1">
    <property type="nucleotide sequence ID" value="NZ_FRAI01000027.1"/>
</dbReference>
<evidence type="ECO:0000313" key="2">
    <source>
        <dbReference type="EMBL" id="SHK28010.1"/>
    </source>
</evidence>
<dbReference type="STRING" id="1120989.SAMN02745227_01961"/>
<organism evidence="2 3">
    <name type="scientific">Anaerobranca californiensis DSM 14826</name>
    <dbReference type="NCBI Taxonomy" id="1120989"/>
    <lineage>
        <taxon>Bacteria</taxon>
        <taxon>Bacillati</taxon>
        <taxon>Bacillota</taxon>
        <taxon>Clostridia</taxon>
        <taxon>Eubacteriales</taxon>
        <taxon>Proteinivoracaceae</taxon>
        <taxon>Anaerobranca</taxon>
    </lineage>
</organism>
<reference evidence="3" key="1">
    <citation type="submission" date="2016-11" db="EMBL/GenBank/DDBJ databases">
        <authorList>
            <person name="Varghese N."/>
            <person name="Submissions S."/>
        </authorList>
    </citation>
    <scope>NUCLEOTIDE SEQUENCE [LARGE SCALE GENOMIC DNA]</scope>
    <source>
        <strain evidence="3">DSM 14826</strain>
    </source>
</reference>
<name>A0A1M6R6I5_9FIRM</name>
<gene>
    <name evidence="2" type="ORF">SAMN02745227_01961</name>
</gene>
<sequence>MNLKKLLLQSLGGITLLLMLHFFGKNIGLYLPINLVTLVTAGILGLPGIILLVILGKILL</sequence>
<keyword evidence="1" id="KW-0812">Transmembrane</keyword>
<dbReference type="EMBL" id="FRAI01000027">
    <property type="protein sequence ID" value="SHK28010.1"/>
    <property type="molecule type" value="Genomic_DNA"/>
</dbReference>
<protein>
    <submittedName>
        <fullName evidence="2">Pro-sigmaK processing inhibitor BofA</fullName>
    </submittedName>
</protein>
<dbReference type="Proteomes" id="UP000243547">
    <property type="component" value="Unassembled WGS sequence"/>
</dbReference>
<keyword evidence="1" id="KW-1133">Transmembrane helix</keyword>
<keyword evidence="1" id="KW-0472">Membrane</keyword>
<keyword evidence="3" id="KW-1185">Reference proteome</keyword>
<evidence type="ECO:0000256" key="1">
    <source>
        <dbReference type="SAM" id="Phobius"/>
    </source>
</evidence>
<feature type="transmembrane region" description="Helical" evidence="1">
    <location>
        <begin position="6"/>
        <end position="23"/>
    </location>
</feature>
<proteinExistence type="predicted"/>
<dbReference type="Pfam" id="PF07441">
    <property type="entry name" value="BofA"/>
    <property type="match status" value="1"/>
</dbReference>
<feature type="transmembrane region" description="Helical" evidence="1">
    <location>
        <begin position="35"/>
        <end position="59"/>
    </location>
</feature>
<accession>A0A1M6R6I5</accession>